<feature type="signal peptide" evidence="5">
    <location>
        <begin position="1"/>
        <end position="19"/>
    </location>
</feature>
<dbReference type="EMBL" id="FNGY01000001">
    <property type="protein sequence ID" value="SDL53295.1"/>
    <property type="molecule type" value="Genomic_DNA"/>
</dbReference>
<dbReference type="STRING" id="430522.BFS30_25805"/>
<dbReference type="OrthoDB" id="5493262at2"/>
<keyword evidence="4" id="KW-0648">Protein biosynthesis</keyword>
<feature type="active site" evidence="4">
    <location>
        <position position="179"/>
    </location>
</feature>
<evidence type="ECO:0000313" key="6">
    <source>
        <dbReference type="EMBL" id="SDL53295.1"/>
    </source>
</evidence>
<keyword evidence="5" id="KW-0732">Signal</keyword>
<proteinExistence type="inferred from homology"/>
<keyword evidence="4" id="KW-0408">Iron</keyword>
<accession>A0A1G9KVC2</accession>
<dbReference type="InterPro" id="IPR036821">
    <property type="entry name" value="Peptide_deformylase_sf"/>
</dbReference>
<evidence type="ECO:0000256" key="5">
    <source>
        <dbReference type="SAM" id="SignalP"/>
    </source>
</evidence>
<protein>
    <recommendedName>
        <fullName evidence="4">Peptide deformylase</fullName>
        <shortName evidence="4">PDF</shortName>
        <ecNumber evidence="4">3.5.1.88</ecNumber>
    </recommendedName>
    <alternativeName>
        <fullName evidence="4">Polypeptide deformylase</fullName>
    </alternativeName>
</protein>
<dbReference type="Pfam" id="PF01327">
    <property type="entry name" value="Pep_deformylase"/>
    <property type="match status" value="1"/>
</dbReference>
<gene>
    <name evidence="4" type="primary">def</name>
    <name evidence="6" type="ORF">SAMN05421820_101678</name>
</gene>
<dbReference type="PANTHER" id="PTHR10458:SF22">
    <property type="entry name" value="PEPTIDE DEFORMYLASE"/>
    <property type="match status" value="1"/>
</dbReference>
<comment type="function">
    <text evidence="4">Removes the formyl group from the N-terminal Met of newly synthesized proteins. Requires at least a dipeptide for an efficient rate of reaction. N-terminal L-methionine is a prerequisite for activity but the enzyme has broad specificity at other positions.</text>
</comment>
<feature type="binding site" evidence="4">
    <location>
        <position position="182"/>
    </location>
    <ligand>
        <name>Fe cation</name>
        <dbReference type="ChEBI" id="CHEBI:24875"/>
    </ligand>
</feature>
<feature type="chain" id="PRO_5010263375" description="Peptide deformylase" evidence="5">
    <location>
        <begin position="20"/>
        <end position="218"/>
    </location>
</feature>
<dbReference type="GO" id="GO:0042586">
    <property type="term" value="F:peptide deformylase activity"/>
    <property type="evidence" value="ECO:0007669"/>
    <property type="project" value="UniProtKB-UniRule"/>
</dbReference>
<sequence length="218" mass="24852">MRTFLLALLGFLIFKPATGFTQGFTNNEKSIILSGDTATMLRVTQITEAEELKILTTVSTDINPKDPLIKVLARRMYLAMRDVTRPGIGIAGPQVGVNRNIIWVKRYDKDGEPFELYLNPKISWKSELLRKGREGCLSIPDAVGDVIRHHAIKLNYFDQQGKAKEEIIEGFTAVIFQHETDHLNGILFTERLKEQETKAYNSLPGRLDFMQEKLYLRP</sequence>
<feature type="binding site" evidence="4">
    <location>
        <position position="178"/>
    </location>
    <ligand>
        <name>Fe cation</name>
        <dbReference type="ChEBI" id="CHEBI:24875"/>
    </ligand>
</feature>
<evidence type="ECO:0000256" key="2">
    <source>
        <dbReference type="ARBA" id="ARBA00022723"/>
    </source>
</evidence>
<comment type="similarity">
    <text evidence="1 4">Belongs to the polypeptide deformylase family.</text>
</comment>
<dbReference type="CDD" id="cd00487">
    <property type="entry name" value="Pep_deformylase"/>
    <property type="match status" value="1"/>
</dbReference>
<organism evidence="6 7">
    <name type="scientific">Pedobacter steynii</name>
    <dbReference type="NCBI Taxonomy" id="430522"/>
    <lineage>
        <taxon>Bacteria</taxon>
        <taxon>Pseudomonadati</taxon>
        <taxon>Bacteroidota</taxon>
        <taxon>Sphingobacteriia</taxon>
        <taxon>Sphingobacteriales</taxon>
        <taxon>Sphingobacteriaceae</taxon>
        <taxon>Pedobacter</taxon>
    </lineage>
</organism>
<dbReference type="NCBIfam" id="TIGR00079">
    <property type="entry name" value="pept_deformyl"/>
    <property type="match status" value="1"/>
</dbReference>
<feature type="binding site" evidence="4">
    <location>
        <position position="136"/>
    </location>
    <ligand>
        <name>Fe cation</name>
        <dbReference type="ChEBI" id="CHEBI:24875"/>
    </ligand>
</feature>
<dbReference type="PANTHER" id="PTHR10458">
    <property type="entry name" value="PEPTIDE DEFORMYLASE"/>
    <property type="match status" value="1"/>
</dbReference>
<dbReference type="AlphaFoldDB" id="A0A1G9KVC2"/>
<dbReference type="InterPro" id="IPR023635">
    <property type="entry name" value="Peptide_deformylase"/>
</dbReference>
<dbReference type="EC" id="3.5.1.88" evidence="4"/>
<evidence type="ECO:0000313" key="7">
    <source>
        <dbReference type="Proteomes" id="UP000183200"/>
    </source>
</evidence>
<dbReference type="PRINTS" id="PR01576">
    <property type="entry name" value="PDEFORMYLASE"/>
</dbReference>
<dbReference type="SUPFAM" id="SSF56420">
    <property type="entry name" value="Peptide deformylase"/>
    <property type="match status" value="1"/>
</dbReference>
<comment type="cofactor">
    <cofactor evidence="4">
        <name>Fe(2+)</name>
        <dbReference type="ChEBI" id="CHEBI:29033"/>
    </cofactor>
    <text evidence="4">Binds 1 Fe(2+) ion.</text>
</comment>
<evidence type="ECO:0000256" key="3">
    <source>
        <dbReference type="ARBA" id="ARBA00022801"/>
    </source>
</evidence>
<reference evidence="7" key="1">
    <citation type="submission" date="2016-10" db="EMBL/GenBank/DDBJ databases">
        <authorList>
            <person name="Varghese N."/>
            <person name="Submissions S."/>
        </authorList>
    </citation>
    <scope>NUCLEOTIDE SEQUENCE [LARGE SCALE GENOMIC DNA]</scope>
    <source>
        <strain evidence="7">DSM 19110</strain>
    </source>
</reference>
<dbReference type="Gene3D" id="3.90.45.10">
    <property type="entry name" value="Peptide deformylase"/>
    <property type="match status" value="1"/>
</dbReference>
<dbReference type="GO" id="GO:0046872">
    <property type="term" value="F:metal ion binding"/>
    <property type="evidence" value="ECO:0007669"/>
    <property type="project" value="UniProtKB-KW"/>
</dbReference>
<dbReference type="Proteomes" id="UP000183200">
    <property type="component" value="Unassembled WGS sequence"/>
</dbReference>
<comment type="catalytic activity">
    <reaction evidence="4">
        <text>N-terminal N-formyl-L-methionyl-[peptide] + H2O = N-terminal L-methionyl-[peptide] + formate</text>
        <dbReference type="Rhea" id="RHEA:24420"/>
        <dbReference type="Rhea" id="RHEA-COMP:10639"/>
        <dbReference type="Rhea" id="RHEA-COMP:10640"/>
        <dbReference type="ChEBI" id="CHEBI:15377"/>
        <dbReference type="ChEBI" id="CHEBI:15740"/>
        <dbReference type="ChEBI" id="CHEBI:49298"/>
        <dbReference type="ChEBI" id="CHEBI:64731"/>
        <dbReference type="EC" id="3.5.1.88"/>
    </reaction>
</comment>
<keyword evidence="2 4" id="KW-0479">Metal-binding</keyword>
<evidence type="ECO:0000256" key="4">
    <source>
        <dbReference type="HAMAP-Rule" id="MF_00163"/>
    </source>
</evidence>
<keyword evidence="3 4" id="KW-0378">Hydrolase</keyword>
<keyword evidence="7" id="KW-1185">Reference proteome</keyword>
<dbReference type="GO" id="GO:0006412">
    <property type="term" value="P:translation"/>
    <property type="evidence" value="ECO:0007669"/>
    <property type="project" value="UniProtKB-UniRule"/>
</dbReference>
<evidence type="ECO:0000256" key="1">
    <source>
        <dbReference type="ARBA" id="ARBA00010759"/>
    </source>
</evidence>
<name>A0A1G9KVC2_9SPHI</name>
<dbReference type="HAMAP" id="MF_00163">
    <property type="entry name" value="Pep_deformylase"/>
    <property type="match status" value="1"/>
</dbReference>